<proteinExistence type="predicted"/>
<name>A0AAQ3K5J8_9LILI</name>
<organism evidence="1 2">
    <name type="scientific">Canna indica</name>
    <name type="common">Indian-shot</name>
    <dbReference type="NCBI Taxonomy" id="4628"/>
    <lineage>
        <taxon>Eukaryota</taxon>
        <taxon>Viridiplantae</taxon>
        <taxon>Streptophyta</taxon>
        <taxon>Embryophyta</taxon>
        <taxon>Tracheophyta</taxon>
        <taxon>Spermatophyta</taxon>
        <taxon>Magnoliopsida</taxon>
        <taxon>Liliopsida</taxon>
        <taxon>Zingiberales</taxon>
        <taxon>Cannaceae</taxon>
        <taxon>Canna</taxon>
    </lineage>
</organism>
<gene>
    <name evidence="1" type="ORF">Cni_G09390</name>
</gene>
<dbReference type="GO" id="GO:0003677">
    <property type="term" value="F:DNA binding"/>
    <property type="evidence" value="ECO:0007669"/>
    <property type="project" value="UniProtKB-KW"/>
</dbReference>
<keyword evidence="1" id="KW-0371">Homeobox</keyword>
<sequence>MQIKELKPKLAEEEEPMASEEMMVCFKVIGSSDRDSSAVLNDVVLNDEDSPRELSSSVSASNVLSVVGIESSFLDSPPLSLFNMDNSRTSTKAGGGVYYYQN</sequence>
<keyword evidence="2" id="KW-1185">Reference proteome</keyword>
<dbReference type="AlphaFoldDB" id="A0AAQ3K5J8"/>
<evidence type="ECO:0000313" key="2">
    <source>
        <dbReference type="Proteomes" id="UP001327560"/>
    </source>
</evidence>
<reference evidence="1 2" key="1">
    <citation type="submission" date="2023-10" db="EMBL/GenBank/DDBJ databases">
        <title>Chromosome-scale genome assembly provides insights into flower coloration mechanisms of Canna indica.</title>
        <authorList>
            <person name="Li C."/>
        </authorList>
    </citation>
    <scope>NUCLEOTIDE SEQUENCE [LARGE SCALE GENOMIC DNA]</scope>
    <source>
        <tissue evidence="1">Flower</tissue>
    </source>
</reference>
<accession>A0AAQ3K5J8</accession>
<keyword evidence="1" id="KW-0238">DNA-binding</keyword>
<protein>
    <submittedName>
        <fullName evidence="1">Homeobox-leucine zipper protein HOX20-like</fullName>
    </submittedName>
</protein>
<evidence type="ECO:0000313" key="1">
    <source>
        <dbReference type="EMBL" id="WOL00677.1"/>
    </source>
</evidence>
<dbReference type="Proteomes" id="UP001327560">
    <property type="component" value="Chromosome 3"/>
</dbReference>
<dbReference type="EMBL" id="CP136892">
    <property type="protein sequence ID" value="WOL00677.1"/>
    <property type="molecule type" value="Genomic_DNA"/>
</dbReference>